<sequence>MSSVLPAPPSPKSRETTISYLSRLAASKGVGAREYASDMGASLKRVVNQDDEALERMAHWGKLSPEQLDELKTWTGCRAGNVRLKFRGELYVSRSLRNPTIRGCPDCLREDLDNDHDDPLEVLVMRGHWQFREALICVKHHRQLVPLWTIQAPIDRYDFSQHLPAIATSLNAGELTSQQCDPTPYDIWLDRRLENGEDETWLSSQTVYAVATFCRLLGMQLRSLSTSDVNENWESRHTALSAGFDVVRRGEDDIRSELNELAAKADGVGVEPKKAFGALHRKLSTDLLDDPAFALFRTMLRDCILEHWPIDADEVILGEPVERRRFHSLTTAAKETGTSQHLLNIFLVDAGAWSADDPRPESRRLDLSP</sequence>
<dbReference type="KEGG" id="mmed:Mame_03110"/>
<keyword evidence="3" id="KW-1185">Reference proteome</keyword>
<name>A0A1U9Z3Z1_9HYPH</name>
<dbReference type="AlphaFoldDB" id="A0A1U9Z3Z1"/>
<dbReference type="OrthoDB" id="7595282at2"/>
<accession>A0A1U9Z3Z1</accession>
<proteinExistence type="predicted"/>
<feature type="domain" description="TniQ" evidence="1">
    <location>
        <begin position="9"/>
        <end position="144"/>
    </location>
</feature>
<evidence type="ECO:0000313" key="2">
    <source>
        <dbReference type="EMBL" id="AQZ52425.1"/>
    </source>
</evidence>
<evidence type="ECO:0000313" key="3">
    <source>
        <dbReference type="Proteomes" id="UP000191135"/>
    </source>
</evidence>
<dbReference type="STRING" id="1122214.Mame_03110"/>
<protein>
    <recommendedName>
        <fullName evidence="1">TniQ domain-containing protein</fullName>
    </recommendedName>
</protein>
<gene>
    <name evidence="2" type="ORF">Mame_03110</name>
</gene>
<dbReference type="RefSeq" id="WP_026174004.1">
    <property type="nucleotide sequence ID" value="NZ_AQWH01000073.1"/>
</dbReference>
<evidence type="ECO:0000259" key="1">
    <source>
        <dbReference type="Pfam" id="PF06527"/>
    </source>
</evidence>
<dbReference type="Pfam" id="PF06527">
    <property type="entry name" value="TniQ"/>
    <property type="match status" value="1"/>
</dbReference>
<dbReference type="InterPro" id="IPR009492">
    <property type="entry name" value="TniQ"/>
</dbReference>
<reference evidence="2 3" key="1">
    <citation type="submission" date="2017-03" db="EMBL/GenBank/DDBJ databases">
        <title>Foreign affairs: Plasmid Transfer between Roseobacters and Rhizobia.</title>
        <authorList>
            <person name="Bartling P."/>
            <person name="Bunk B."/>
            <person name="Overmann J."/>
            <person name="Brinkmann H."/>
            <person name="Petersen J."/>
        </authorList>
    </citation>
    <scope>NUCLEOTIDE SEQUENCE [LARGE SCALE GENOMIC DNA]</scope>
    <source>
        <strain evidence="2 3">MACL11</strain>
    </source>
</reference>
<dbReference type="EMBL" id="CP020330">
    <property type="protein sequence ID" value="AQZ52425.1"/>
    <property type="molecule type" value="Genomic_DNA"/>
</dbReference>
<dbReference type="Proteomes" id="UP000191135">
    <property type="component" value="Chromosome"/>
</dbReference>
<organism evidence="2 3">
    <name type="scientific">Martelella mediterranea DSM 17316</name>
    <dbReference type="NCBI Taxonomy" id="1122214"/>
    <lineage>
        <taxon>Bacteria</taxon>
        <taxon>Pseudomonadati</taxon>
        <taxon>Pseudomonadota</taxon>
        <taxon>Alphaproteobacteria</taxon>
        <taxon>Hyphomicrobiales</taxon>
        <taxon>Aurantimonadaceae</taxon>
        <taxon>Martelella</taxon>
    </lineage>
</organism>